<accession>A0A8K0WIQ1</accession>
<dbReference type="Proteomes" id="UP000813444">
    <property type="component" value="Unassembled WGS sequence"/>
</dbReference>
<gene>
    <name evidence="1" type="ORF">B0I35DRAFT_179524</name>
</gene>
<organism evidence="1 2">
    <name type="scientific">Stachybotrys elegans</name>
    <dbReference type="NCBI Taxonomy" id="80388"/>
    <lineage>
        <taxon>Eukaryota</taxon>
        <taxon>Fungi</taxon>
        <taxon>Dikarya</taxon>
        <taxon>Ascomycota</taxon>
        <taxon>Pezizomycotina</taxon>
        <taxon>Sordariomycetes</taxon>
        <taxon>Hypocreomycetidae</taxon>
        <taxon>Hypocreales</taxon>
        <taxon>Stachybotryaceae</taxon>
        <taxon>Stachybotrys</taxon>
    </lineage>
</organism>
<keyword evidence="2" id="KW-1185">Reference proteome</keyword>
<reference evidence="1" key="1">
    <citation type="journal article" date="2021" name="Nat. Commun.">
        <title>Genetic determinants of endophytism in the Arabidopsis root mycobiome.</title>
        <authorList>
            <person name="Mesny F."/>
            <person name="Miyauchi S."/>
            <person name="Thiergart T."/>
            <person name="Pickel B."/>
            <person name="Atanasova L."/>
            <person name="Karlsson M."/>
            <person name="Huettel B."/>
            <person name="Barry K.W."/>
            <person name="Haridas S."/>
            <person name="Chen C."/>
            <person name="Bauer D."/>
            <person name="Andreopoulos W."/>
            <person name="Pangilinan J."/>
            <person name="LaButti K."/>
            <person name="Riley R."/>
            <person name="Lipzen A."/>
            <person name="Clum A."/>
            <person name="Drula E."/>
            <person name="Henrissat B."/>
            <person name="Kohler A."/>
            <person name="Grigoriev I.V."/>
            <person name="Martin F.M."/>
            <person name="Hacquard S."/>
        </authorList>
    </citation>
    <scope>NUCLEOTIDE SEQUENCE</scope>
    <source>
        <strain evidence="1">MPI-CAGE-CH-0235</strain>
    </source>
</reference>
<name>A0A8K0WIQ1_9HYPO</name>
<dbReference type="EMBL" id="JAGPNK010000034">
    <property type="protein sequence ID" value="KAH7303387.1"/>
    <property type="molecule type" value="Genomic_DNA"/>
</dbReference>
<sequence length="109" mass="11498">MHLGRHAGILDRAALNSAIAEIEVASGNAMLPTGTALTVDAIFVMDIAADHLHQSSLQLTAATQLFAIQSAAKTITFEQHFNSVGKLSDCDPSKTAWKDAHPGLPLPPQ</sequence>
<protein>
    <submittedName>
        <fullName evidence="1">Uncharacterized protein</fullName>
    </submittedName>
</protein>
<evidence type="ECO:0000313" key="2">
    <source>
        <dbReference type="Proteomes" id="UP000813444"/>
    </source>
</evidence>
<dbReference type="OrthoDB" id="9971601at2759"/>
<dbReference type="AlphaFoldDB" id="A0A8K0WIQ1"/>
<proteinExistence type="predicted"/>
<evidence type="ECO:0000313" key="1">
    <source>
        <dbReference type="EMBL" id="KAH7303387.1"/>
    </source>
</evidence>
<comment type="caution">
    <text evidence="1">The sequence shown here is derived from an EMBL/GenBank/DDBJ whole genome shotgun (WGS) entry which is preliminary data.</text>
</comment>